<evidence type="ECO:0000256" key="6">
    <source>
        <dbReference type="ARBA" id="ARBA00022840"/>
    </source>
</evidence>
<dbReference type="HAMAP" id="MF_00301">
    <property type="entry name" value="Homoser_kinase_2"/>
    <property type="match status" value="1"/>
</dbReference>
<dbReference type="Gene3D" id="3.30.200.20">
    <property type="entry name" value="Phosphorylase Kinase, domain 1"/>
    <property type="match status" value="1"/>
</dbReference>
<dbReference type="GO" id="GO:0005524">
    <property type="term" value="F:ATP binding"/>
    <property type="evidence" value="ECO:0007669"/>
    <property type="project" value="UniProtKB-KW"/>
</dbReference>
<dbReference type="GO" id="GO:0009088">
    <property type="term" value="P:threonine biosynthetic process"/>
    <property type="evidence" value="ECO:0007669"/>
    <property type="project" value="UniProtKB-KW"/>
</dbReference>
<keyword evidence="5" id="KW-0418">Kinase</keyword>
<evidence type="ECO:0000256" key="5">
    <source>
        <dbReference type="ARBA" id="ARBA00022777"/>
    </source>
</evidence>
<dbReference type="PANTHER" id="PTHR21064:SF6">
    <property type="entry name" value="AMINOGLYCOSIDE PHOSPHOTRANSFERASE DOMAIN-CONTAINING PROTEIN"/>
    <property type="match status" value="1"/>
</dbReference>
<accession>A0A381QYG6</accession>
<dbReference type="InterPro" id="IPR050249">
    <property type="entry name" value="Pseudomonas-type_ThrB"/>
</dbReference>
<dbReference type="InterPro" id="IPR005280">
    <property type="entry name" value="Homoserine_kinase_II"/>
</dbReference>
<reference evidence="9" key="1">
    <citation type="submission" date="2018-05" db="EMBL/GenBank/DDBJ databases">
        <authorList>
            <person name="Lanie J.A."/>
            <person name="Ng W.-L."/>
            <person name="Kazmierczak K.M."/>
            <person name="Andrzejewski T.M."/>
            <person name="Davidsen T.M."/>
            <person name="Wayne K.J."/>
            <person name="Tettelin H."/>
            <person name="Glass J.I."/>
            <person name="Rusch D."/>
            <person name="Podicherti R."/>
            <person name="Tsui H.-C.T."/>
            <person name="Winkler M.E."/>
        </authorList>
    </citation>
    <scope>NUCLEOTIDE SEQUENCE</scope>
</reference>
<dbReference type="AlphaFoldDB" id="A0A381QYG6"/>
<organism evidence="9">
    <name type="scientific">marine metagenome</name>
    <dbReference type="NCBI Taxonomy" id="408172"/>
    <lineage>
        <taxon>unclassified sequences</taxon>
        <taxon>metagenomes</taxon>
        <taxon>ecological metagenomes</taxon>
    </lineage>
</organism>
<dbReference type="InterPro" id="IPR011009">
    <property type="entry name" value="Kinase-like_dom_sf"/>
</dbReference>
<comment type="similarity">
    <text evidence="7">Belongs to the pseudomonas-type ThrB family.</text>
</comment>
<keyword evidence="1" id="KW-0028">Amino-acid biosynthesis</keyword>
<name>A0A381QYG6_9ZZZZ</name>
<evidence type="ECO:0000256" key="3">
    <source>
        <dbReference type="ARBA" id="ARBA00022697"/>
    </source>
</evidence>
<keyword evidence="4" id="KW-0547">Nucleotide-binding</keyword>
<evidence type="ECO:0000256" key="2">
    <source>
        <dbReference type="ARBA" id="ARBA00022679"/>
    </source>
</evidence>
<proteinExistence type="inferred from homology"/>
<evidence type="ECO:0000313" key="9">
    <source>
        <dbReference type="EMBL" id="SUZ84486.1"/>
    </source>
</evidence>
<sequence length="316" mass="35642">MAVVTELPDTVVAEVVSQYDIGSLVEYWPADDGVENTNYFLRTSRGVEYVLTVVESISHHNDLMVRVLDVAYRNELPVAPVMASKTGAREIYRLDKPMLLAPRLPGRHVDQPNENQCGAIGKFLAMFHLCTSDLGREAHEHPRNLSWLNHHAGLSKEVQSKTHQRELIEALDGVRIGLERPEIEELPRGVVHGDLFRDNALFDDGKLSGVVDFHHTSQHYWIYDVAVAINDWCTTERHQLDKNRAVALVAGYQEIRSFEDAEVACYPTFGLYSAVAFWLSRLAATSVDIESGARLSKDPDEFRQVSAQHMRGFSIF</sequence>
<gene>
    <name evidence="9" type="ORF">METZ01_LOCUS37340</name>
</gene>
<keyword evidence="2" id="KW-0808">Transferase</keyword>
<dbReference type="Pfam" id="PF01636">
    <property type="entry name" value="APH"/>
    <property type="match status" value="1"/>
</dbReference>
<dbReference type="GO" id="GO:0004413">
    <property type="term" value="F:homoserine kinase activity"/>
    <property type="evidence" value="ECO:0007669"/>
    <property type="project" value="InterPro"/>
</dbReference>
<dbReference type="SUPFAM" id="SSF56112">
    <property type="entry name" value="Protein kinase-like (PK-like)"/>
    <property type="match status" value="1"/>
</dbReference>
<keyword evidence="3" id="KW-0791">Threonine biosynthesis</keyword>
<evidence type="ECO:0000256" key="1">
    <source>
        <dbReference type="ARBA" id="ARBA00022605"/>
    </source>
</evidence>
<evidence type="ECO:0000256" key="4">
    <source>
        <dbReference type="ARBA" id="ARBA00022741"/>
    </source>
</evidence>
<evidence type="ECO:0000256" key="7">
    <source>
        <dbReference type="ARBA" id="ARBA00038240"/>
    </source>
</evidence>
<dbReference type="CDD" id="cd05153">
    <property type="entry name" value="HomoserineK_II"/>
    <property type="match status" value="1"/>
</dbReference>
<dbReference type="Gene3D" id="3.90.1200.10">
    <property type="match status" value="1"/>
</dbReference>
<keyword evidence="6" id="KW-0067">ATP-binding</keyword>
<feature type="domain" description="Aminoglycoside phosphotransferase" evidence="8">
    <location>
        <begin position="30"/>
        <end position="256"/>
    </location>
</feature>
<dbReference type="PANTHER" id="PTHR21064">
    <property type="entry name" value="AMINOGLYCOSIDE PHOSPHOTRANSFERASE DOMAIN-CONTAINING PROTEIN-RELATED"/>
    <property type="match status" value="1"/>
</dbReference>
<dbReference type="EMBL" id="UINC01001594">
    <property type="protein sequence ID" value="SUZ84486.1"/>
    <property type="molecule type" value="Genomic_DNA"/>
</dbReference>
<protein>
    <recommendedName>
        <fullName evidence="8">Aminoglycoside phosphotransferase domain-containing protein</fullName>
    </recommendedName>
</protein>
<dbReference type="InterPro" id="IPR002575">
    <property type="entry name" value="Aminoglycoside_PTrfase"/>
</dbReference>
<evidence type="ECO:0000259" key="8">
    <source>
        <dbReference type="Pfam" id="PF01636"/>
    </source>
</evidence>